<reference evidence="2 3" key="1">
    <citation type="journal article" date="2015" name="Infect. Genet. Evol.">
        <title>Genomic sequences of six botulinum neurotoxin-producing strains representing three clostridial species illustrate the mobility and diversity of botulinum neurotoxin genes.</title>
        <authorList>
            <person name="Smith T.J."/>
            <person name="Hill K.K."/>
            <person name="Xie G."/>
            <person name="Foley B.T."/>
            <person name="Williamson C.H."/>
            <person name="Foster J.T."/>
            <person name="Johnson S.L."/>
            <person name="Chertkov O."/>
            <person name="Teshima H."/>
            <person name="Gibbons H.S."/>
            <person name="Johnsky L.A."/>
            <person name="Karavis M.A."/>
            <person name="Smith L.A."/>
        </authorList>
    </citation>
    <scope>NUCLEOTIDE SEQUENCE [LARGE SCALE GENOMIC DNA]</scope>
    <source>
        <strain evidence="2">Sullivan</strain>
    </source>
</reference>
<keyword evidence="1" id="KW-1133">Transmembrane helix</keyword>
<evidence type="ECO:0000256" key="1">
    <source>
        <dbReference type="SAM" id="Phobius"/>
    </source>
</evidence>
<gene>
    <name evidence="2" type="ORF">U729_2424</name>
</gene>
<evidence type="ECO:0000313" key="3">
    <source>
        <dbReference type="Proteomes" id="UP000030635"/>
    </source>
</evidence>
<evidence type="ECO:0000313" key="2">
    <source>
        <dbReference type="EMBL" id="AIY85169.1"/>
    </source>
</evidence>
<proteinExistence type="predicted"/>
<sequence>MKKVVFGGILFLSGFIGIMILVGIFAIYSGSYDYIYSRFIGYLKDSGTTTPFIICIVLCLIGGFTSLTATYSNE</sequence>
<name>A0A0A7FZW0_9CLOT</name>
<feature type="transmembrane region" description="Helical" evidence="1">
    <location>
        <begin position="49"/>
        <end position="71"/>
    </location>
</feature>
<dbReference type="KEGG" id="cbv:U729_2424"/>
<feature type="transmembrane region" description="Helical" evidence="1">
    <location>
        <begin position="6"/>
        <end position="28"/>
    </location>
</feature>
<organism evidence="2 3">
    <name type="scientific">Clostridium baratii str. Sullivan</name>
    <dbReference type="NCBI Taxonomy" id="1415775"/>
    <lineage>
        <taxon>Bacteria</taxon>
        <taxon>Bacillati</taxon>
        <taxon>Bacillota</taxon>
        <taxon>Clostridia</taxon>
        <taxon>Eubacteriales</taxon>
        <taxon>Clostridiaceae</taxon>
        <taxon>Clostridium</taxon>
    </lineage>
</organism>
<protein>
    <submittedName>
        <fullName evidence="2">Putative membrane protein</fullName>
    </submittedName>
</protein>
<accession>A0A0A7FZW0</accession>
<dbReference type="EMBL" id="CP006905">
    <property type="protein sequence ID" value="AIY85169.1"/>
    <property type="molecule type" value="Genomic_DNA"/>
</dbReference>
<keyword evidence="1" id="KW-0812">Transmembrane</keyword>
<keyword evidence="3" id="KW-1185">Reference proteome</keyword>
<dbReference type="Proteomes" id="UP000030635">
    <property type="component" value="Chromosome"/>
</dbReference>
<dbReference type="AlphaFoldDB" id="A0A0A7FZW0"/>
<dbReference type="HOGENOM" id="CLU_2681095_0_0_9"/>
<keyword evidence="1" id="KW-0472">Membrane</keyword>
<dbReference type="RefSeq" id="WP_039315362.1">
    <property type="nucleotide sequence ID" value="NZ_CP006905.1"/>
</dbReference>